<protein>
    <submittedName>
        <fullName evidence="1">Uncharacterized protein</fullName>
    </submittedName>
</protein>
<proteinExistence type="predicted"/>
<reference evidence="1 2" key="1">
    <citation type="submission" date="2016-10" db="EMBL/GenBank/DDBJ databases">
        <authorList>
            <person name="de Groot N.N."/>
        </authorList>
    </citation>
    <scope>NUCLEOTIDE SEQUENCE [LARGE SCALE GENOMIC DNA]</scope>
    <source>
        <strain evidence="1 2">AR67</strain>
    </source>
</reference>
<dbReference type="Pfam" id="PF20648">
    <property type="entry name" value="DUF6809"/>
    <property type="match status" value="1"/>
</dbReference>
<dbReference type="AlphaFoldDB" id="A0A1I1JV19"/>
<dbReference type="OrthoDB" id="1822827at2"/>
<organism evidence="1 2">
    <name type="scientific">Ruminococcus albus</name>
    <dbReference type="NCBI Taxonomy" id="1264"/>
    <lineage>
        <taxon>Bacteria</taxon>
        <taxon>Bacillati</taxon>
        <taxon>Bacillota</taxon>
        <taxon>Clostridia</taxon>
        <taxon>Eubacteriales</taxon>
        <taxon>Oscillospiraceae</taxon>
        <taxon>Ruminococcus</taxon>
    </lineage>
</organism>
<accession>A0A1I1JV19</accession>
<name>A0A1I1JV19_RUMAL</name>
<gene>
    <name evidence="1" type="ORF">SAMN02910406_01880</name>
</gene>
<dbReference type="Proteomes" id="UP000182192">
    <property type="component" value="Unassembled WGS sequence"/>
</dbReference>
<evidence type="ECO:0000313" key="2">
    <source>
        <dbReference type="Proteomes" id="UP000182192"/>
    </source>
</evidence>
<dbReference type="RefSeq" id="WP_074961308.1">
    <property type="nucleotide sequence ID" value="NZ_FOKQ01000014.1"/>
</dbReference>
<evidence type="ECO:0000313" key="1">
    <source>
        <dbReference type="EMBL" id="SFC52487.1"/>
    </source>
</evidence>
<dbReference type="EMBL" id="FOKQ01000014">
    <property type="protein sequence ID" value="SFC52487.1"/>
    <property type="molecule type" value="Genomic_DNA"/>
</dbReference>
<dbReference type="InterPro" id="IPR049215">
    <property type="entry name" value="DUF6809"/>
</dbReference>
<sequence>MIDVIYNYRQGDIHAAEFSDEFNKLCIPFEKSLSEEQIDVFHKILDCVSDTAASEMRAAYKVGFKDGAALMKEVHD</sequence>